<evidence type="ECO:0000313" key="2">
    <source>
        <dbReference type="Proteomes" id="UP001163603"/>
    </source>
</evidence>
<protein>
    <submittedName>
        <fullName evidence="1">Uncharacterized protein</fullName>
    </submittedName>
</protein>
<organism evidence="1 2">
    <name type="scientific">Pistacia integerrima</name>
    <dbReference type="NCBI Taxonomy" id="434235"/>
    <lineage>
        <taxon>Eukaryota</taxon>
        <taxon>Viridiplantae</taxon>
        <taxon>Streptophyta</taxon>
        <taxon>Embryophyta</taxon>
        <taxon>Tracheophyta</taxon>
        <taxon>Spermatophyta</taxon>
        <taxon>Magnoliopsida</taxon>
        <taxon>eudicotyledons</taxon>
        <taxon>Gunneridae</taxon>
        <taxon>Pentapetalae</taxon>
        <taxon>rosids</taxon>
        <taxon>malvids</taxon>
        <taxon>Sapindales</taxon>
        <taxon>Anacardiaceae</taxon>
        <taxon>Pistacia</taxon>
    </lineage>
</organism>
<name>A0ACC0YTC6_9ROSI</name>
<gene>
    <name evidence="1" type="ORF">Pint_26708</name>
</gene>
<accession>A0ACC0YTC6</accession>
<proteinExistence type="predicted"/>
<dbReference type="EMBL" id="CM047740">
    <property type="protein sequence ID" value="KAJ0040871.1"/>
    <property type="molecule type" value="Genomic_DNA"/>
</dbReference>
<evidence type="ECO:0000313" key="1">
    <source>
        <dbReference type="EMBL" id="KAJ0040871.1"/>
    </source>
</evidence>
<keyword evidence="2" id="KW-1185">Reference proteome</keyword>
<reference evidence="2" key="1">
    <citation type="journal article" date="2023" name="G3 (Bethesda)">
        <title>Genome assembly and association tests identify interacting loci associated with vigor, precocity, and sex in interspecific pistachio rootstocks.</title>
        <authorList>
            <person name="Palmer W."/>
            <person name="Jacygrad E."/>
            <person name="Sagayaradj S."/>
            <person name="Cavanaugh K."/>
            <person name="Han R."/>
            <person name="Bertier L."/>
            <person name="Beede B."/>
            <person name="Kafkas S."/>
            <person name="Golino D."/>
            <person name="Preece J."/>
            <person name="Michelmore R."/>
        </authorList>
    </citation>
    <scope>NUCLEOTIDE SEQUENCE [LARGE SCALE GENOMIC DNA]</scope>
</reference>
<comment type="caution">
    <text evidence="1">The sequence shown here is derived from an EMBL/GenBank/DDBJ whole genome shotgun (WGS) entry which is preliminary data.</text>
</comment>
<sequence length="80" mass="8939">MLCLKAWRNCNQSLAETVAAGQLVEGGYIPRIPTTMEKLEALVVIVNQADHLLQDMLQQMSRILTTHQAARGLLVLAKYF</sequence>
<dbReference type="Proteomes" id="UP001163603">
    <property type="component" value="Chromosome 5"/>
</dbReference>